<evidence type="ECO:0000313" key="1">
    <source>
        <dbReference type="EMBL" id="STY87923.1"/>
    </source>
</evidence>
<reference evidence="1 2" key="1">
    <citation type="submission" date="2018-06" db="EMBL/GenBank/DDBJ databases">
        <authorList>
            <consortium name="Pathogen Informatics"/>
            <person name="Doyle S."/>
        </authorList>
    </citation>
    <scope>NUCLEOTIDE SEQUENCE [LARGE SCALE GENOMIC DNA]</scope>
    <source>
        <strain evidence="1 2">NCTC11227</strain>
    </source>
</reference>
<dbReference type="EMBL" id="UGPW01000001">
    <property type="protein sequence ID" value="STY87923.1"/>
    <property type="molecule type" value="Genomic_DNA"/>
</dbReference>
<evidence type="ECO:0000313" key="2">
    <source>
        <dbReference type="Proteomes" id="UP000255102"/>
    </source>
</evidence>
<gene>
    <name evidence="1" type="ORF">NCTC11227_01950</name>
</gene>
<dbReference type="Proteomes" id="UP000255102">
    <property type="component" value="Unassembled WGS sequence"/>
</dbReference>
<sequence>MIGGKLRGKESTLTNGESLDALHDVISDYFIENWLKWHDIYIYDWGQFSNQEGIFSQKVLNVIIQAYQTSLFGAAQSVHWGDESFDESDILDALLDKRSQCYLFYDINIIHPF</sequence>
<dbReference type="AlphaFoldDB" id="A0A378PMF4"/>
<proteinExistence type="predicted"/>
<organism evidence="1 2">
    <name type="scientific">Moraxella ovis</name>
    <dbReference type="NCBI Taxonomy" id="29433"/>
    <lineage>
        <taxon>Bacteria</taxon>
        <taxon>Pseudomonadati</taxon>
        <taxon>Pseudomonadota</taxon>
        <taxon>Gammaproteobacteria</taxon>
        <taxon>Moraxellales</taxon>
        <taxon>Moraxellaceae</taxon>
        <taxon>Moraxella</taxon>
    </lineage>
</organism>
<accession>A0A378PMF4</accession>
<name>A0A378PMF4_9GAMM</name>
<protein>
    <submittedName>
        <fullName evidence="1">Uncharacterized protein</fullName>
    </submittedName>
</protein>